<reference evidence="2 3" key="1">
    <citation type="submission" date="2018-11" db="EMBL/GenBank/DDBJ databases">
        <title>Bradyrhizobium sp. nov., isolated from effective nodules of peanut in China.</title>
        <authorList>
            <person name="Li Y."/>
        </authorList>
    </citation>
    <scope>NUCLEOTIDE SEQUENCE [LARGE SCALE GENOMIC DNA]</scope>
    <source>
        <strain evidence="2 3">CCBAU 51770</strain>
    </source>
</reference>
<organism evidence="2 3">
    <name type="scientific">Bradyrhizobium zhanjiangense</name>
    <dbReference type="NCBI Taxonomy" id="1325107"/>
    <lineage>
        <taxon>Bacteria</taxon>
        <taxon>Pseudomonadati</taxon>
        <taxon>Pseudomonadota</taxon>
        <taxon>Alphaproteobacteria</taxon>
        <taxon>Hyphomicrobiales</taxon>
        <taxon>Nitrobacteraceae</taxon>
        <taxon>Bradyrhizobium</taxon>
    </lineage>
</organism>
<evidence type="ECO:0000313" key="3">
    <source>
        <dbReference type="Proteomes" id="UP000290174"/>
    </source>
</evidence>
<evidence type="ECO:0000256" key="1">
    <source>
        <dbReference type="SAM" id="MobiDB-lite"/>
    </source>
</evidence>
<dbReference type="AlphaFoldDB" id="A0A4Q0R011"/>
<dbReference type="Proteomes" id="UP000290174">
    <property type="component" value="Unassembled WGS sequence"/>
</dbReference>
<proteinExistence type="predicted"/>
<feature type="region of interest" description="Disordered" evidence="1">
    <location>
        <begin position="39"/>
        <end position="75"/>
    </location>
</feature>
<gene>
    <name evidence="2" type="ORF">EAS61_01770</name>
</gene>
<name>A0A4Q0R011_9BRAD</name>
<comment type="caution">
    <text evidence="2">The sequence shown here is derived from an EMBL/GenBank/DDBJ whole genome shotgun (WGS) entry which is preliminary data.</text>
</comment>
<feature type="compositionally biased region" description="Acidic residues" evidence="1">
    <location>
        <begin position="48"/>
        <end position="65"/>
    </location>
</feature>
<evidence type="ECO:0000313" key="2">
    <source>
        <dbReference type="EMBL" id="RXH03224.1"/>
    </source>
</evidence>
<accession>A0A4Q0R011</accession>
<dbReference type="EMBL" id="RKMK01000001">
    <property type="protein sequence ID" value="RXH03224.1"/>
    <property type="molecule type" value="Genomic_DNA"/>
</dbReference>
<sequence length="75" mass="8413">MSSARNMRLHVLGEHNDMKQHTSEAFSITAIGWTPLVLMGTAMPPRDPDEDEEEEDDEEDDDADEPAVAREADED</sequence>
<protein>
    <submittedName>
        <fullName evidence="2">Uncharacterized protein</fullName>
    </submittedName>
</protein>